<feature type="compositionally biased region" description="Pro residues" evidence="6">
    <location>
        <begin position="1044"/>
        <end position="1054"/>
    </location>
</feature>
<gene>
    <name evidence="8" type="primary">107369062</name>
</gene>
<feature type="compositionally biased region" description="Pro residues" evidence="6">
    <location>
        <begin position="1143"/>
        <end position="1156"/>
    </location>
</feature>
<dbReference type="SMART" id="SM00128">
    <property type="entry name" value="IPPc"/>
    <property type="match status" value="1"/>
</dbReference>
<dbReference type="EC" id="3.1.3.36" evidence="4"/>
<feature type="domain" description="SAC" evidence="7">
    <location>
        <begin position="120"/>
        <end position="446"/>
    </location>
</feature>
<dbReference type="GO" id="GO:0046856">
    <property type="term" value="P:phosphatidylinositol dephosphorylation"/>
    <property type="evidence" value="ECO:0007669"/>
    <property type="project" value="InterPro"/>
</dbReference>
<feature type="region of interest" description="Disordered" evidence="6">
    <location>
        <begin position="1020"/>
        <end position="1220"/>
    </location>
</feature>
<accession>T1L0W7</accession>
<feature type="compositionally biased region" description="Pro residues" evidence="6">
    <location>
        <begin position="1210"/>
        <end position="1220"/>
    </location>
</feature>
<evidence type="ECO:0000256" key="6">
    <source>
        <dbReference type="SAM" id="MobiDB-lite"/>
    </source>
</evidence>
<dbReference type="SMART" id="SM01165">
    <property type="entry name" value="DUF1866"/>
    <property type="match status" value="1"/>
</dbReference>
<dbReference type="SUPFAM" id="SSF56219">
    <property type="entry name" value="DNase I-like"/>
    <property type="match status" value="1"/>
</dbReference>
<feature type="compositionally biased region" description="Acidic residues" evidence="6">
    <location>
        <begin position="1168"/>
        <end position="1177"/>
    </location>
</feature>
<dbReference type="GO" id="GO:0004439">
    <property type="term" value="F:phosphatidylinositol-4,5-bisphosphate 5-phosphatase activity"/>
    <property type="evidence" value="ECO:0007669"/>
    <property type="project" value="UniProtKB-EC"/>
</dbReference>
<dbReference type="Pfam" id="PF02383">
    <property type="entry name" value="Syja_N"/>
    <property type="match status" value="1"/>
</dbReference>
<evidence type="ECO:0000256" key="1">
    <source>
        <dbReference type="ARBA" id="ARBA00001786"/>
    </source>
</evidence>
<dbReference type="InterPro" id="IPR015047">
    <property type="entry name" value="SYNJ1/2_RRM"/>
</dbReference>
<evidence type="ECO:0000256" key="5">
    <source>
        <dbReference type="ARBA" id="ARBA00022801"/>
    </source>
</evidence>
<reference evidence="8" key="2">
    <citation type="submission" date="2015-06" db="UniProtKB">
        <authorList>
            <consortium name="EnsemblMetazoa"/>
        </authorList>
    </citation>
    <scope>IDENTIFICATION</scope>
</reference>
<dbReference type="PROSITE" id="PS50275">
    <property type="entry name" value="SAC"/>
    <property type="match status" value="1"/>
</dbReference>
<feature type="compositionally biased region" description="Pro residues" evidence="6">
    <location>
        <begin position="1091"/>
        <end position="1102"/>
    </location>
</feature>
<dbReference type="PANTHER" id="PTHR11200">
    <property type="entry name" value="INOSITOL 5-PHOSPHATASE"/>
    <property type="match status" value="1"/>
</dbReference>
<feature type="region of interest" description="Disordered" evidence="6">
    <location>
        <begin position="1233"/>
        <end position="1281"/>
    </location>
</feature>
<dbReference type="OrthoDB" id="1925875at2759"/>
<dbReference type="InterPro" id="IPR002013">
    <property type="entry name" value="SAC_dom"/>
</dbReference>
<name>T1L0W7_TETUR</name>
<dbReference type="Pfam" id="PF22669">
    <property type="entry name" value="Exo_endo_phos2"/>
    <property type="match status" value="1"/>
</dbReference>
<reference evidence="9" key="1">
    <citation type="submission" date="2011-08" db="EMBL/GenBank/DDBJ databases">
        <authorList>
            <person name="Rombauts S."/>
        </authorList>
    </citation>
    <scope>NUCLEOTIDE SEQUENCE</scope>
    <source>
        <strain evidence="9">London</strain>
    </source>
</reference>
<dbReference type="KEGG" id="tut:107369062"/>
<evidence type="ECO:0000313" key="8">
    <source>
        <dbReference type="EnsemblMetazoa" id="tetur30g02210.1"/>
    </source>
</evidence>
<feature type="compositionally biased region" description="Low complexity" evidence="6">
    <location>
        <begin position="1062"/>
        <end position="1073"/>
    </location>
</feature>
<dbReference type="Gene3D" id="3.30.70.330">
    <property type="match status" value="1"/>
</dbReference>
<organism evidence="8 9">
    <name type="scientific">Tetranychus urticae</name>
    <name type="common">Two-spotted spider mite</name>
    <dbReference type="NCBI Taxonomy" id="32264"/>
    <lineage>
        <taxon>Eukaryota</taxon>
        <taxon>Metazoa</taxon>
        <taxon>Ecdysozoa</taxon>
        <taxon>Arthropoda</taxon>
        <taxon>Chelicerata</taxon>
        <taxon>Arachnida</taxon>
        <taxon>Acari</taxon>
        <taxon>Acariformes</taxon>
        <taxon>Trombidiformes</taxon>
        <taxon>Prostigmata</taxon>
        <taxon>Eleutherengona</taxon>
        <taxon>Raphignathae</taxon>
        <taxon>Tetranychoidea</taxon>
        <taxon>Tetranychidae</taxon>
        <taxon>Tetranychus</taxon>
    </lineage>
</organism>
<dbReference type="InterPro" id="IPR000300">
    <property type="entry name" value="IPPc"/>
</dbReference>
<dbReference type="OMA" id="HPCHELR"/>
<proteinExistence type="inferred from homology"/>
<dbReference type="EnsemblMetazoa" id="tetur30g02210.1">
    <property type="protein sequence ID" value="tetur30g02210.1"/>
    <property type="gene ID" value="tetur30g02210"/>
</dbReference>
<dbReference type="InterPro" id="IPR012677">
    <property type="entry name" value="Nucleotide-bd_a/b_plait_sf"/>
</dbReference>
<dbReference type="STRING" id="32264.T1L0W7"/>
<protein>
    <recommendedName>
        <fullName evidence="4">phosphoinositide 5-phosphatase</fullName>
        <ecNumber evidence="4">3.1.3.36</ecNumber>
    </recommendedName>
</protein>
<evidence type="ECO:0000256" key="3">
    <source>
        <dbReference type="ARBA" id="ARBA00009678"/>
    </source>
</evidence>
<dbReference type="HOGENOM" id="CLU_003016_5_0_1"/>
<evidence type="ECO:0000256" key="4">
    <source>
        <dbReference type="ARBA" id="ARBA00013044"/>
    </source>
</evidence>
<sequence>MVLGKVYKVWHKVDSVYSVLLEKRNDKSQALLFEAEVISTLTGSEADSVKHLYTSLDDAYGCLGVLQLPLGDSTHLLYLVLVNACVSVGKIAKSEIFRITDTTFISLRNNASDNDKIQEIRRVLNSGTFYFSWTSQPDEKPFDLTLNPQRKLRTNETDNRFFWNRVFHLHFIRYGVDTDLWLLKAVCGGVAISTVYVGHEQARACLISRLSSERAGTRFNVRGVDDDGNVANFVETEQSIYLESKVSSYILLRGSVPLFWEQPGINLGSHKIKMSRGSEISQPAYDRHIAALRKRYGKQSFINLMGSKEGETMLTKMFKAHHKASCLTKEIPLINFDYHAQCPRGRQDNLHKHLAFEIRNQLKEFSFFSIGDGVERNMQTGCFRVNCVDCLDRTNSVQTFIGLEILKKQLSALNLTDKTTVTSRFEETFKNMWIMNGDQISRLYAGTGALEGKSKIKDSTLSVARTIQNNLLDSSKQEAFDVLLLGKSLNHESADKARSLLPQHYLHLPNNILIALCDRYLEFTKPLSIKVVVGTWNVNGGKHFNSIVYRRSDPLSDWLLDYKVKKQVHNIMDLSLEESLGELSEENAPPDIYAIGFEEIVDLNASNIVAASTSNQREWLIELQKTISRDTNYVLVTSEQLVGVCLFIFVRPHHAPFIRDVAVDIVKTGLGGAAGNKGGVGIRMLFHNTSLCFLCAHFAAGQSQVQDRNADYAEITRKLSFPSGRTLNSHDFIFWCGDFNYRIDMDNERVKDCVRLGDWPTLLSSDQLKVQQAKGKVFRNYIEGEINFPPTYKYDIESDDYDTSEKCRIPAYTDRILFKKRHATRLGEDHQHLNYGKIIYYGRAELKTSDHRPVIGEYGIDVLRVDDKALEEIFARLVTVSGPQDACILVKHKAGAVAFTDNLIQSILKLLGDEGGEIVLLRLGEKHLTIHFRESVSALKVSKSSSISMLDSNLWIELQTPNWMETYRKEMSLGMNNVVPLCESSSLLPDPEEASTVTSASLCLPNTLCIEDDLYTVSTPCQTSPTGDDSDEKPPPIPGRSTPTQPPSRPPPPSIAKGLGGSNSSSTSSLVGPPSKPPPPMASSSKAKPIPVRPAPPPPPPSQQLQSLQFIPSEGSTNNRGNSQFQRANSRSSLEGGDTTFNMPPPDIPAPAPPPISSDYDNSREIGFSDDDPDEYDRNEPSLPPPIPPPRVDSFEKDDILDEPVSPWQTLPPAPPLPPVECIPDVPPLVPERPKNLPNLESMNDCLMNKPPPIPARTKVPTSSAGPPKHPPPVIPPRRAP</sequence>
<evidence type="ECO:0000256" key="2">
    <source>
        <dbReference type="ARBA" id="ARBA00008943"/>
    </source>
</evidence>
<dbReference type="EMBL" id="CAEY01000873">
    <property type="status" value="NOT_ANNOTATED_CDS"/>
    <property type="molecule type" value="Genomic_DNA"/>
</dbReference>
<dbReference type="Gene3D" id="3.60.10.10">
    <property type="entry name" value="Endonuclease/exonuclease/phosphatase"/>
    <property type="match status" value="1"/>
</dbReference>
<keyword evidence="9" id="KW-1185">Reference proteome</keyword>
<dbReference type="PANTHER" id="PTHR11200:SF257">
    <property type="entry name" value="PHOSPHOINOSITIDE 5-PHOSPHATASE"/>
    <property type="match status" value="1"/>
</dbReference>
<dbReference type="GO" id="GO:0048488">
    <property type="term" value="P:synaptic vesicle endocytosis"/>
    <property type="evidence" value="ECO:0007669"/>
    <property type="project" value="TreeGrafter"/>
</dbReference>
<comment type="similarity">
    <text evidence="2">Belongs to the synaptojanin family.</text>
</comment>
<dbReference type="Proteomes" id="UP000015104">
    <property type="component" value="Unassembled WGS sequence"/>
</dbReference>
<dbReference type="InterPro" id="IPR036691">
    <property type="entry name" value="Endo/exonu/phosph_ase_sf"/>
</dbReference>
<keyword evidence="5" id="KW-0378">Hydrolase</keyword>
<evidence type="ECO:0000313" key="9">
    <source>
        <dbReference type="Proteomes" id="UP000015104"/>
    </source>
</evidence>
<comment type="catalytic activity">
    <reaction evidence="1">
        <text>a 1,2-diacyl-sn-glycero-3-phospho-(1D-myo-inositol-4,5-bisphosphate) + H2O = a 1,2-diacyl-sn-glycero-3-phospho-(1D-myo-inositol 4-phosphate) + phosphate</text>
        <dbReference type="Rhea" id="RHEA:22764"/>
        <dbReference type="ChEBI" id="CHEBI:15377"/>
        <dbReference type="ChEBI" id="CHEBI:43474"/>
        <dbReference type="ChEBI" id="CHEBI:58178"/>
        <dbReference type="ChEBI" id="CHEBI:58456"/>
        <dbReference type="EC" id="3.1.3.36"/>
    </reaction>
</comment>
<feature type="compositionally biased region" description="Pro residues" evidence="6">
    <location>
        <begin position="1182"/>
        <end position="1191"/>
    </location>
</feature>
<dbReference type="GO" id="GO:0098793">
    <property type="term" value="C:presynapse"/>
    <property type="evidence" value="ECO:0007669"/>
    <property type="project" value="GOC"/>
</dbReference>
<evidence type="ECO:0000259" key="7">
    <source>
        <dbReference type="PROSITE" id="PS50275"/>
    </source>
</evidence>
<dbReference type="eggNOG" id="KOG0566">
    <property type="taxonomic scope" value="Eukaryota"/>
</dbReference>
<comment type="similarity">
    <text evidence="3">In the central section; belongs to the inositol 1,4,5-trisphosphate 5-phosphatase family.</text>
</comment>
<feature type="compositionally biased region" description="Polar residues" evidence="6">
    <location>
        <begin position="1103"/>
        <end position="1133"/>
    </location>
</feature>
<feature type="compositionally biased region" description="Pro residues" evidence="6">
    <location>
        <begin position="1268"/>
        <end position="1281"/>
    </location>
</feature>
<dbReference type="Pfam" id="PF08952">
    <property type="entry name" value="DUF1866"/>
    <property type="match status" value="1"/>
</dbReference>
<dbReference type="InterPro" id="IPR046985">
    <property type="entry name" value="IP5"/>
</dbReference>